<evidence type="ECO:0000313" key="14">
    <source>
        <dbReference type="Proteomes" id="UP000199111"/>
    </source>
</evidence>
<dbReference type="EMBL" id="FOQY01000001">
    <property type="protein sequence ID" value="SFI12546.1"/>
    <property type="molecule type" value="Genomic_DNA"/>
</dbReference>
<dbReference type="HAMAP" id="MF_01479">
    <property type="entry name" value="WhiB"/>
    <property type="match status" value="1"/>
</dbReference>
<evidence type="ECO:0000256" key="5">
    <source>
        <dbReference type="ARBA" id="ARBA00023004"/>
    </source>
</evidence>
<evidence type="ECO:0000256" key="6">
    <source>
        <dbReference type="ARBA" id="ARBA00023014"/>
    </source>
</evidence>
<feature type="domain" description="4Fe-4S Wbl-type" evidence="12">
    <location>
        <begin position="15"/>
        <end position="74"/>
    </location>
</feature>
<reference evidence="14" key="1">
    <citation type="submission" date="2016-10" db="EMBL/GenBank/DDBJ databases">
        <authorList>
            <person name="Varghese N."/>
            <person name="Submissions S."/>
        </authorList>
    </citation>
    <scope>NUCLEOTIDE SEQUENCE [LARGE SCALE GENOMIC DNA]</scope>
    <source>
        <strain evidence="14">CGMCC 4.2126</strain>
    </source>
</reference>
<keyword evidence="4 11" id="KW-0479">Metal-binding</keyword>
<keyword evidence="11" id="KW-0963">Cytoplasm</keyword>
<comment type="function">
    <text evidence="11">Acts as a transcriptional regulator. Probably redox-responsive. The apo- but not holo-form probably binds DNA.</text>
</comment>
<organism evidence="13 14">
    <name type="scientific">Streptosporangium canum</name>
    <dbReference type="NCBI Taxonomy" id="324952"/>
    <lineage>
        <taxon>Bacteria</taxon>
        <taxon>Bacillati</taxon>
        <taxon>Actinomycetota</taxon>
        <taxon>Actinomycetes</taxon>
        <taxon>Streptosporangiales</taxon>
        <taxon>Streptosporangiaceae</taxon>
        <taxon>Streptosporangium</taxon>
    </lineage>
</organism>
<evidence type="ECO:0000256" key="4">
    <source>
        <dbReference type="ARBA" id="ARBA00022723"/>
    </source>
</evidence>
<dbReference type="GO" id="GO:0046872">
    <property type="term" value="F:metal ion binding"/>
    <property type="evidence" value="ECO:0007669"/>
    <property type="project" value="UniProtKB-KW"/>
</dbReference>
<keyword evidence="5 11" id="KW-0408">Iron</keyword>
<keyword evidence="14" id="KW-1185">Reference proteome</keyword>
<keyword evidence="3 11" id="KW-0004">4Fe-4S</keyword>
<dbReference type="Pfam" id="PF02467">
    <property type="entry name" value="Whib"/>
    <property type="match status" value="1"/>
</dbReference>
<keyword evidence="8 11" id="KW-0238">DNA-binding</keyword>
<evidence type="ECO:0000256" key="8">
    <source>
        <dbReference type="ARBA" id="ARBA00023125"/>
    </source>
</evidence>
<accession>A0A1I3FN13</accession>
<comment type="subcellular location">
    <subcellularLocation>
        <location evidence="1 11">Cytoplasm</location>
    </subcellularLocation>
</comment>
<keyword evidence="10 11" id="KW-0804">Transcription</keyword>
<dbReference type="GO" id="GO:0035731">
    <property type="term" value="F:dinitrosyl-iron complex binding"/>
    <property type="evidence" value="ECO:0007669"/>
    <property type="project" value="UniProtKB-UniRule"/>
</dbReference>
<dbReference type="RefSeq" id="WP_031160905.1">
    <property type="nucleotide sequence ID" value="NZ_FOQY01000001.1"/>
</dbReference>
<evidence type="ECO:0000256" key="11">
    <source>
        <dbReference type="HAMAP-Rule" id="MF_01479"/>
    </source>
</evidence>
<keyword evidence="6 11" id="KW-0411">Iron-sulfur</keyword>
<name>A0A1I3FN13_9ACTN</name>
<sequence length="87" mass="9515">MRRKVREIGWAIRGACRASDPELFFPLAQSAEQEARAKAVCAGCPVLADCRAYAVRAGEPEGIWGGLTVQERRSLRFPSGWRQPAAG</sequence>
<dbReference type="InterPro" id="IPR003482">
    <property type="entry name" value="Whib"/>
</dbReference>
<dbReference type="InterPro" id="IPR034768">
    <property type="entry name" value="4FE4S_WBL"/>
</dbReference>
<evidence type="ECO:0000256" key="2">
    <source>
        <dbReference type="ARBA" id="ARBA00006597"/>
    </source>
</evidence>
<feature type="binding site" evidence="11">
    <location>
        <position position="41"/>
    </location>
    <ligand>
        <name>[4Fe-4S] cluster</name>
        <dbReference type="ChEBI" id="CHEBI:49883"/>
    </ligand>
</feature>
<comment type="similarity">
    <text evidence="2 11">Belongs to the WhiB family.</text>
</comment>
<evidence type="ECO:0000259" key="12">
    <source>
        <dbReference type="PROSITE" id="PS51674"/>
    </source>
</evidence>
<protein>
    <recommendedName>
        <fullName evidence="11">Transcriptional regulator WhiB</fullName>
    </recommendedName>
</protein>
<dbReference type="Proteomes" id="UP000199111">
    <property type="component" value="Unassembled WGS sequence"/>
</dbReference>
<dbReference type="GO" id="GO:0005737">
    <property type="term" value="C:cytoplasm"/>
    <property type="evidence" value="ECO:0007669"/>
    <property type="project" value="UniProtKB-SubCell"/>
</dbReference>
<evidence type="ECO:0000256" key="9">
    <source>
        <dbReference type="ARBA" id="ARBA00023157"/>
    </source>
</evidence>
<comment type="PTM">
    <text evidence="11">Upon Fe-S cluster removal intramolecular disulfide bonds are formed.</text>
</comment>
<evidence type="ECO:0000256" key="3">
    <source>
        <dbReference type="ARBA" id="ARBA00022485"/>
    </source>
</evidence>
<evidence type="ECO:0000256" key="7">
    <source>
        <dbReference type="ARBA" id="ARBA00023015"/>
    </source>
</evidence>
<dbReference type="GO" id="GO:0045892">
    <property type="term" value="P:negative regulation of DNA-templated transcription"/>
    <property type="evidence" value="ECO:0007669"/>
    <property type="project" value="TreeGrafter"/>
</dbReference>
<dbReference type="PANTHER" id="PTHR38839">
    <property type="entry name" value="TRANSCRIPTIONAL REGULATOR WHID-RELATED"/>
    <property type="match status" value="1"/>
</dbReference>
<dbReference type="GO" id="GO:0047134">
    <property type="term" value="F:protein-disulfide reductase [NAD(P)H] activity"/>
    <property type="evidence" value="ECO:0007669"/>
    <property type="project" value="TreeGrafter"/>
</dbReference>
<dbReference type="GO" id="GO:0003677">
    <property type="term" value="F:DNA binding"/>
    <property type="evidence" value="ECO:0007669"/>
    <property type="project" value="UniProtKB-UniRule"/>
</dbReference>
<dbReference type="AlphaFoldDB" id="A0A1I3FN13"/>
<gene>
    <name evidence="11" type="primary">whiB</name>
    <name evidence="13" type="ORF">SAMN05216275_101261</name>
</gene>
<keyword evidence="9 11" id="KW-1015">Disulfide bond</keyword>
<evidence type="ECO:0000256" key="1">
    <source>
        <dbReference type="ARBA" id="ARBA00004496"/>
    </source>
</evidence>
<evidence type="ECO:0000313" key="13">
    <source>
        <dbReference type="EMBL" id="SFI12546.1"/>
    </source>
</evidence>
<feature type="binding site" evidence="11">
    <location>
        <position position="16"/>
    </location>
    <ligand>
        <name>[4Fe-4S] cluster</name>
        <dbReference type="ChEBI" id="CHEBI:49883"/>
    </ligand>
</feature>
<feature type="binding site" evidence="11">
    <location>
        <position position="50"/>
    </location>
    <ligand>
        <name>[4Fe-4S] cluster</name>
        <dbReference type="ChEBI" id="CHEBI:49883"/>
    </ligand>
</feature>
<dbReference type="GeneID" id="96296146"/>
<feature type="binding site" evidence="11">
    <location>
        <position position="44"/>
    </location>
    <ligand>
        <name>[4Fe-4S] cluster</name>
        <dbReference type="ChEBI" id="CHEBI:49883"/>
    </ligand>
</feature>
<evidence type="ECO:0000256" key="10">
    <source>
        <dbReference type="ARBA" id="ARBA00023163"/>
    </source>
</evidence>
<keyword evidence="7 11" id="KW-0805">Transcription regulation</keyword>
<dbReference type="PROSITE" id="PS51674">
    <property type="entry name" value="4FE4S_WBL"/>
    <property type="match status" value="1"/>
</dbReference>
<dbReference type="GO" id="GO:0045454">
    <property type="term" value="P:cell redox homeostasis"/>
    <property type="evidence" value="ECO:0007669"/>
    <property type="project" value="TreeGrafter"/>
</dbReference>
<comment type="PTM">
    <text evidence="11">The Fe-S cluster can be nitrosylated by nitric oxide (NO).</text>
</comment>
<comment type="cofactor">
    <cofactor evidence="11">
        <name>[4Fe-4S] cluster</name>
        <dbReference type="ChEBI" id="CHEBI:49883"/>
    </cofactor>
    <text evidence="11">Binds 1 [4Fe-4S] cluster per subunit. Following nitrosylation of the [4Fe-4S] cluster binds 1 [4Fe-8(NO)] cluster per subunit.</text>
</comment>
<dbReference type="GO" id="GO:0051539">
    <property type="term" value="F:4 iron, 4 sulfur cluster binding"/>
    <property type="evidence" value="ECO:0007669"/>
    <property type="project" value="UniProtKB-UniRule"/>
</dbReference>
<proteinExistence type="inferred from homology"/>